<evidence type="ECO:0000313" key="3">
    <source>
        <dbReference type="Proteomes" id="UP001604336"/>
    </source>
</evidence>
<organism evidence="2 3">
    <name type="scientific">Abeliophyllum distichum</name>
    <dbReference type="NCBI Taxonomy" id="126358"/>
    <lineage>
        <taxon>Eukaryota</taxon>
        <taxon>Viridiplantae</taxon>
        <taxon>Streptophyta</taxon>
        <taxon>Embryophyta</taxon>
        <taxon>Tracheophyta</taxon>
        <taxon>Spermatophyta</taxon>
        <taxon>Magnoliopsida</taxon>
        <taxon>eudicotyledons</taxon>
        <taxon>Gunneridae</taxon>
        <taxon>Pentapetalae</taxon>
        <taxon>asterids</taxon>
        <taxon>lamiids</taxon>
        <taxon>Lamiales</taxon>
        <taxon>Oleaceae</taxon>
        <taxon>Forsythieae</taxon>
        <taxon>Abeliophyllum</taxon>
    </lineage>
</organism>
<reference evidence="3" key="1">
    <citation type="submission" date="2024-07" db="EMBL/GenBank/DDBJ databases">
        <title>Two chromosome-level genome assemblies of Korean endemic species Abeliophyllum distichum and Forsythia ovata (Oleaceae).</title>
        <authorList>
            <person name="Jang H."/>
        </authorList>
    </citation>
    <scope>NUCLEOTIDE SEQUENCE [LARGE SCALE GENOMIC DNA]</scope>
</reference>
<sequence>MGSESTNSQNMSDPHTDAEIMDKAQSSLGYNEEVDQRPIVAFYLLTSTSGAYALEVVNVRAIPKKTRMKRVGLLLSSHYLPYELRFIPPVPPLYAPTTTVVPYPPSSRDPSLSSSHTNGYLDKEKEVVVEKKKLQGRKIGAAPVVGEGLMRDA</sequence>
<gene>
    <name evidence="2" type="ORF">Adt_42308</name>
</gene>
<feature type="region of interest" description="Disordered" evidence="1">
    <location>
        <begin position="101"/>
        <end position="120"/>
    </location>
</feature>
<protein>
    <submittedName>
        <fullName evidence="2">Uncharacterized protein</fullName>
    </submittedName>
</protein>
<comment type="caution">
    <text evidence="2">The sequence shown here is derived from an EMBL/GenBank/DDBJ whole genome shotgun (WGS) entry which is preliminary data.</text>
</comment>
<dbReference type="AlphaFoldDB" id="A0ABD1PRB4"/>
<accession>A0ABD1PRB4</accession>
<proteinExistence type="predicted"/>
<name>A0ABD1PRB4_9LAMI</name>
<dbReference type="EMBL" id="JBFOLK010000013">
    <property type="protein sequence ID" value="KAL2466457.1"/>
    <property type="molecule type" value="Genomic_DNA"/>
</dbReference>
<evidence type="ECO:0000313" key="2">
    <source>
        <dbReference type="EMBL" id="KAL2466457.1"/>
    </source>
</evidence>
<dbReference type="Proteomes" id="UP001604336">
    <property type="component" value="Unassembled WGS sequence"/>
</dbReference>
<evidence type="ECO:0000256" key="1">
    <source>
        <dbReference type="SAM" id="MobiDB-lite"/>
    </source>
</evidence>
<keyword evidence="3" id="KW-1185">Reference proteome</keyword>